<dbReference type="InterPro" id="IPR051233">
    <property type="entry name" value="Desulfoferrodoxin_SOR"/>
</dbReference>
<dbReference type="SUPFAM" id="SSF49367">
    <property type="entry name" value="Superoxide reductase-like"/>
    <property type="match status" value="1"/>
</dbReference>
<organism evidence="7 8">
    <name type="scientific">Candidatus Fimiplasma intestinipullorum</name>
    <dbReference type="NCBI Taxonomy" id="2840825"/>
    <lineage>
        <taxon>Bacteria</taxon>
        <taxon>Bacillati</taxon>
        <taxon>Bacillota</taxon>
        <taxon>Clostridia</taxon>
        <taxon>Eubacteriales</taxon>
        <taxon>Candidatus Fimiplasma</taxon>
    </lineage>
</organism>
<sequence length="117" mass="13130">MKIYESANKKLLLALTTESVEGIQEIKANDTEAAVEKHIPEVTVENGKVHAIVGSTVHPMMEAHFIQWIALETDKGVQIRYLHPEMSPEATFVLSDGETPKAVYEFCNLHGVWKKEL</sequence>
<name>A0A9D1HPS6_9FIRM</name>
<dbReference type="PANTHER" id="PTHR36541">
    <property type="entry name" value="SUPEROXIDE REDUCTASE-RELATED"/>
    <property type="match status" value="1"/>
</dbReference>
<keyword evidence="5" id="KW-0408">Iron</keyword>
<keyword evidence="3" id="KW-0479">Metal-binding</keyword>
<evidence type="ECO:0000256" key="4">
    <source>
        <dbReference type="ARBA" id="ARBA00022982"/>
    </source>
</evidence>
<protein>
    <submittedName>
        <fullName evidence="7">Desulfoferrodoxin</fullName>
    </submittedName>
</protein>
<feature type="domain" description="Desulfoferrodoxin ferrous iron-binding" evidence="6">
    <location>
        <begin position="32"/>
        <end position="115"/>
    </location>
</feature>
<dbReference type="GO" id="GO:0016491">
    <property type="term" value="F:oxidoreductase activity"/>
    <property type="evidence" value="ECO:0007669"/>
    <property type="project" value="InterPro"/>
</dbReference>
<comment type="caution">
    <text evidence="7">The sequence shown here is derived from an EMBL/GenBank/DDBJ whole genome shotgun (WGS) entry which is preliminary data.</text>
</comment>
<evidence type="ECO:0000313" key="8">
    <source>
        <dbReference type="Proteomes" id="UP000824175"/>
    </source>
</evidence>
<dbReference type="EMBL" id="DVMJ01000034">
    <property type="protein sequence ID" value="HIU13264.1"/>
    <property type="molecule type" value="Genomic_DNA"/>
</dbReference>
<reference evidence="7" key="1">
    <citation type="submission" date="2020-10" db="EMBL/GenBank/DDBJ databases">
        <authorList>
            <person name="Gilroy R."/>
        </authorList>
    </citation>
    <scope>NUCLEOTIDE SEQUENCE</scope>
    <source>
        <strain evidence="7">CHK195-11698</strain>
    </source>
</reference>
<evidence type="ECO:0000256" key="1">
    <source>
        <dbReference type="ARBA" id="ARBA00005941"/>
    </source>
</evidence>
<dbReference type="AlphaFoldDB" id="A0A9D1HPS6"/>
<evidence type="ECO:0000256" key="5">
    <source>
        <dbReference type="ARBA" id="ARBA00023004"/>
    </source>
</evidence>
<evidence type="ECO:0000256" key="2">
    <source>
        <dbReference type="ARBA" id="ARBA00022448"/>
    </source>
</evidence>
<dbReference type="Proteomes" id="UP000824175">
    <property type="component" value="Unassembled WGS sequence"/>
</dbReference>
<dbReference type="InterPro" id="IPR002742">
    <property type="entry name" value="Desulfoferrodoxin_Fe-bd_dom"/>
</dbReference>
<dbReference type="InterPro" id="IPR036073">
    <property type="entry name" value="Desulfoferrodoxin_Fe-bd_dom_sf"/>
</dbReference>
<evidence type="ECO:0000313" key="7">
    <source>
        <dbReference type="EMBL" id="HIU13264.1"/>
    </source>
</evidence>
<dbReference type="Pfam" id="PF01880">
    <property type="entry name" value="Desulfoferrodox"/>
    <property type="match status" value="1"/>
</dbReference>
<comment type="similarity">
    <text evidence="1">Belongs to the desulfoferrodoxin family.</text>
</comment>
<dbReference type="Gene3D" id="2.60.40.730">
    <property type="entry name" value="SOR catalytic domain"/>
    <property type="match status" value="1"/>
</dbReference>
<dbReference type="GO" id="GO:0005506">
    <property type="term" value="F:iron ion binding"/>
    <property type="evidence" value="ECO:0007669"/>
    <property type="project" value="InterPro"/>
</dbReference>
<evidence type="ECO:0000256" key="3">
    <source>
        <dbReference type="ARBA" id="ARBA00022723"/>
    </source>
</evidence>
<dbReference type="PANTHER" id="PTHR36541:SF1">
    <property type="entry name" value="SUPEROXIDE REDUCTASE-RELATED"/>
    <property type="match status" value="1"/>
</dbReference>
<proteinExistence type="inferred from homology"/>
<keyword evidence="2" id="KW-0813">Transport</keyword>
<accession>A0A9D1HPS6</accession>
<reference evidence="7" key="2">
    <citation type="journal article" date="2021" name="PeerJ">
        <title>Extensive microbial diversity within the chicken gut microbiome revealed by metagenomics and culture.</title>
        <authorList>
            <person name="Gilroy R."/>
            <person name="Ravi A."/>
            <person name="Getino M."/>
            <person name="Pursley I."/>
            <person name="Horton D.L."/>
            <person name="Alikhan N.F."/>
            <person name="Baker D."/>
            <person name="Gharbi K."/>
            <person name="Hall N."/>
            <person name="Watson M."/>
            <person name="Adriaenssens E.M."/>
            <person name="Foster-Nyarko E."/>
            <person name="Jarju S."/>
            <person name="Secka A."/>
            <person name="Antonio M."/>
            <person name="Oren A."/>
            <person name="Chaudhuri R.R."/>
            <person name="La Ragione R."/>
            <person name="Hildebrand F."/>
            <person name="Pallen M.J."/>
        </authorList>
    </citation>
    <scope>NUCLEOTIDE SEQUENCE</scope>
    <source>
        <strain evidence="7">CHK195-11698</strain>
    </source>
</reference>
<gene>
    <name evidence="7" type="ORF">IAD15_04260</name>
</gene>
<evidence type="ECO:0000259" key="6">
    <source>
        <dbReference type="Pfam" id="PF01880"/>
    </source>
</evidence>
<keyword evidence="4" id="KW-0249">Electron transport</keyword>